<dbReference type="CDD" id="cd06222">
    <property type="entry name" value="RNase_H_like"/>
    <property type="match status" value="1"/>
</dbReference>
<evidence type="ECO:0000313" key="3">
    <source>
        <dbReference type="Proteomes" id="UP001212997"/>
    </source>
</evidence>
<evidence type="ECO:0000256" key="1">
    <source>
        <dbReference type="SAM" id="MobiDB-lite"/>
    </source>
</evidence>
<dbReference type="Proteomes" id="UP001212997">
    <property type="component" value="Unassembled WGS sequence"/>
</dbReference>
<organism evidence="2 3">
    <name type="scientific">Meripilus lineatus</name>
    <dbReference type="NCBI Taxonomy" id="2056292"/>
    <lineage>
        <taxon>Eukaryota</taxon>
        <taxon>Fungi</taxon>
        <taxon>Dikarya</taxon>
        <taxon>Basidiomycota</taxon>
        <taxon>Agaricomycotina</taxon>
        <taxon>Agaricomycetes</taxon>
        <taxon>Polyporales</taxon>
        <taxon>Meripilaceae</taxon>
        <taxon>Meripilus</taxon>
    </lineage>
</organism>
<dbReference type="InterPro" id="IPR036397">
    <property type="entry name" value="RNaseH_sf"/>
</dbReference>
<feature type="compositionally biased region" description="Polar residues" evidence="1">
    <location>
        <begin position="643"/>
        <end position="653"/>
    </location>
</feature>
<feature type="compositionally biased region" description="Low complexity" evidence="1">
    <location>
        <begin position="654"/>
        <end position="663"/>
    </location>
</feature>
<dbReference type="InterPro" id="IPR044730">
    <property type="entry name" value="RNase_H-like_dom_plant"/>
</dbReference>
<dbReference type="EMBL" id="JANAWD010000051">
    <property type="protein sequence ID" value="KAJ3489182.1"/>
    <property type="molecule type" value="Genomic_DNA"/>
</dbReference>
<dbReference type="GO" id="GO:0003676">
    <property type="term" value="F:nucleic acid binding"/>
    <property type="evidence" value="ECO:0007669"/>
    <property type="project" value="InterPro"/>
</dbReference>
<dbReference type="InterPro" id="IPR052055">
    <property type="entry name" value="Hepadnavirus_pol/RT"/>
</dbReference>
<protein>
    <submittedName>
        <fullName evidence="2">Uncharacterized protein</fullName>
    </submittedName>
</protein>
<accession>A0AAD5VAH3</accession>
<sequence>MRAQKKTPQKPPTVIVEPEALRPRRCKDLIWDNDESYTSYITPLATLSETLRPLPGPPQTELLNTPASQTINKNPDLFKVSTPINVERFEFLLRGHPNRPLVESVCEGLRSGFWPFAETNPSAPRTLEIPGKSLSKEEKCEYAKYIDNERAQDRFSPAFTKLLPGMYVMPNHVIPKAGSDKKRLISNHAAGLNALIDKEKVGMRPDRIEDLIHNLLVFRRTHGKSRVWLWKSDVSEAFRHLPMHPLWQIRQVVKVGNTYQIDRRCCFGSRASPDLWSTFMSLVAWIAIHLKRIDPLLVFIDDHFSFDSGLNLVHYKPYKMKFPAKQVQLLQLWDELGIKHRKEKQVFSSSDLTILGYQVNAITMTLSLPQQVLSEAASSIRLFCKEQKPYPLPEWRRFLGKLDHVLQVYYLLRPATRSSHDMIGGCANSNPSRTRPQVIPVDKTVSGDLMWIAKTLESPAARTGISIPQSIVWKQEEADLMYYCDASLTGIAFWSPQLQKGFISNKTPTNPVQPEGGQISWFEALAVLSAMVHASNTKRASCRVAIYSDSQNTVQMFETFKARAPYHRILLHAAEIMLAKKIDLRVWHIPREKNTIADTLSRANGCTAWDVARYGPAPRLKVEAFQPPDIKMSFGPDCDRSKSPASHPSQSRVTPKASRSATPAPTPPPDRPAGCRGFLGYLFG</sequence>
<dbReference type="Gene3D" id="3.30.420.10">
    <property type="entry name" value="Ribonuclease H-like superfamily/Ribonuclease H"/>
    <property type="match status" value="1"/>
</dbReference>
<feature type="region of interest" description="Disordered" evidence="1">
    <location>
        <begin position="633"/>
        <end position="675"/>
    </location>
</feature>
<name>A0AAD5VAH3_9APHY</name>
<proteinExistence type="predicted"/>
<dbReference type="AlphaFoldDB" id="A0AAD5VAH3"/>
<dbReference type="PANTHER" id="PTHR33050:SF7">
    <property type="entry name" value="RIBONUCLEASE H"/>
    <property type="match status" value="1"/>
</dbReference>
<dbReference type="SUPFAM" id="SSF56672">
    <property type="entry name" value="DNA/RNA polymerases"/>
    <property type="match status" value="1"/>
</dbReference>
<gene>
    <name evidence="2" type="ORF">NLI96_g2316</name>
</gene>
<evidence type="ECO:0000313" key="2">
    <source>
        <dbReference type="EMBL" id="KAJ3489182.1"/>
    </source>
</evidence>
<keyword evidence="3" id="KW-1185">Reference proteome</keyword>
<comment type="caution">
    <text evidence="2">The sequence shown here is derived from an EMBL/GenBank/DDBJ whole genome shotgun (WGS) entry which is preliminary data.</text>
</comment>
<dbReference type="PANTHER" id="PTHR33050">
    <property type="entry name" value="REVERSE TRANSCRIPTASE DOMAIN-CONTAINING PROTEIN"/>
    <property type="match status" value="1"/>
</dbReference>
<dbReference type="InterPro" id="IPR043502">
    <property type="entry name" value="DNA/RNA_pol_sf"/>
</dbReference>
<reference evidence="2" key="1">
    <citation type="submission" date="2022-07" db="EMBL/GenBank/DDBJ databases">
        <title>Genome Sequence of Physisporinus lineatus.</title>
        <authorList>
            <person name="Buettner E."/>
        </authorList>
    </citation>
    <scope>NUCLEOTIDE SEQUENCE</scope>
    <source>
        <strain evidence="2">VT162</strain>
    </source>
</reference>